<evidence type="ECO:0008006" key="4">
    <source>
        <dbReference type="Google" id="ProtNLM"/>
    </source>
</evidence>
<evidence type="ECO:0000313" key="3">
    <source>
        <dbReference type="Proteomes" id="UP001235712"/>
    </source>
</evidence>
<protein>
    <recommendedName>
        <fullName evidence="4">Integral membrane protein</fullName>
    </recommendedName>
</protein>
<feature type="transmembrane region" description="Helical" evidence="1">
    <location>
        <begin position="38"/>
        <end position="62"/>
    </location>
</feature>
<feature type="transmembrane region" description="Helical" evidence="1">
    <location>
        <begin position="133"/>
        <end position="152"/>
    </location>
</feature>
<feature type="transmembrane region" description="Helical" evidence="1">
    <location>
        <begin position="107"/>
        <end position="127"/>
    </location>
</feature>
<feature type="transmembrane region" description="Helical" evidence="1">
    <location>
        <begin position="74"/>
        <end position="95"/>
    </location>
</feature>
<evidence type="ECO:0000313" key="2">
    <source>
        <dbReference type="EMBL" id="MDP9826596.1"/>
    </source>
</evidence>
<dbReference type="EMBL" id="JAUSQZ010000001">
    <property type="protein sequence ID" value="MDP9826596.1"/>
    <property type="molecule type" value="Genomic_DNA"/>
</dbReference>
<keyword evidence="1" id="KW-0472">Membrane</keyword>
<comment type="caution">
    <text evidence="2">The sequence shown here is derived from an EMBL/GenBank/DDBJ whole genome shotgun (WGS) entry which is preliminary data.</text>
</comment>
<organism evidence="2 3">
    <name type="scientific">Kineosporia succinea</name>
    <dbReference type="NCBI Taxonomy" id="84632"/>
    <lineage>
        <taxon>Bacteria</taxon>
        <taxon>Bacillati</taxon>
        <taxon>Actinomycetota</taxon>
        <taxon>Actinomycetes</taxon>
        <taxon>Kineosporiales</taxon>
        <taxon>Kineosporiaceae</taxon>
        <taxon>Kineosporia</taxon>
    </lineage>
</organism>
<reference evidence="2 3" key="1">
    <citation type="submission" date="2023-07" db="EMBL/GenBank/DDBJ databases">
        <title>Sequencing the genomes of 1000 actinobacteria strains.</title>
        <authorList>
            <person name="Klenk H.-P."/>
        </authorList>
    </citation>
    <scope>NUCLEOTIDE SEQUENCE [LARGE SCALE GENOMIC DNA]</scope>
    <source>
        <strain evidence="2 3">DSM 44388</strain>
    </source>
</reference>
<keyword evidence="1" id="KW-0812">Transmembrane</keyword>
<name>A0ABT9P1P7_9ACTN</name>
<proteinExistence type="predicted"/>
<evidence type="ECO:0000256" key="1">
    <source>
        <dbReference type="SAM" id="Phobius"/>
    </source>
</evidence>
<dbReference type="RefSeq" id="WP_307241550.1">
    <property type="nucleotide sequence ID" value="NZ_JAUSQZ010000001.1"/>
</dbReference>
<keyword evidence="1" id="KW-1133">Transmembrane helix</keyword>
<accession>A0ABT9P1P7</accession>
<sequence>MGRYRSETRRRRRSWWVLPDELTPGAEPTPGRLLMGTVAGLATAVIGFLVPQTLLVAVFLGTADYTTGQAHARLFTLLSALVAGFACGSGAFVAARSLRRAGLSGADSLRAAPVPPAVLALGLAVAGRLSGGGWVGGVLLLAVALTAVAVGARRGATY</sequence>
<keyword evidence="3" id="KW-1185">Reference proteome</keyword>
<dbReference type="Proteomes" id="UP001235712">
    <property type="component" value="Unassembled WGS sequence"/>
</dbReference>
<gene>
    <name evidence="2" type="ORF">J2S57_002345</name>
</gene>